<evidence type="ECO:0000313" key="1">
    <source>
        <dbReference type="EMBL" id="KKM02590.1"/>
    </source>
</evidence>
<protein>
    <recommendedName>
        <fullName evidence="2">TerB family tellurite resistance protein</fullName>
    </recommendedName>
</protein>
<evidence type="ECO:0008006" key="2">
    <source>
        <dbReference type="Google" id="ProtNLM"/>
    </source>
</evidence>
<reference evidence="1" key="1">
    <citation type="journal article" date="2015" name="Nature">
        <title>Complex archaea that bridge the gap between prokaryotes and eukaryotes.</title>
        <authorList>
            <person name="Spang A."/>
            <person name="Saw J.H."/>
            <person name="Jorgensen S.L."/>
            <person name="Zaremba-Niedzwiedzka K."/>
            <person name="Martijn J."/>
            <person name="Lind A.E."/>
            <person name="van Eijk R."/>
            <person name="Schleper C."/>
            <person name="Guy L."/>
            <person name="Ettema T.J."/>
        </authorList>
    </citation>
    <scope>NUCLEOTIDE SEQUENCE</scope>
</reference>
<dbReference type="EMBL" id="LAZR01016892">
    <property type="protein sequence ID" value="KKM02590.1"/>
    <property type="molecule type" value="Genomic_DNA"/>
</dbReference>
<name>A0A0F9GUS9_9ZZZZ</name>
<dbReference type="AlphaFoldDB" id="A0A0F9GUS9"/>
<comment type="caution">
    <text evidence="1">The sequence shown here is derived from an EMBL/GenBank/DDBJ whole genome shotgun (WGS) entry which is preliminary data.</text>
</comment>
<gene>
    <name evidence="1" type="ORF">LCGC14_1782930</name>
</gene>
<proteinExistence type="predicted"/>
<organism evidence="1">
    <name type="scientific">marine sediment metagenome</name>
    <dbReference type="NCBI Taxonomy" id="412755"/>
    <lineage>
        <taxon>unclassified sequences</taxon>
        <taxon>metagenomes</taxon>
        <taxon>ecological metagenomes</taxon>
    </lineage>
</organism>
<sequence length="224" mass="26059">MRKLFLNIVLAISILTPSVSQSQDENFTPKLKEFFKQKKLNKRYIYEYIITSVVKRGIQAKMHSQSKKSLGKINNHKTQNFLEDAGFIERLSGLPPMLSESPYLITTLSIENSIMKYFQATKKLIRSNTELITDAEGNYYLDAFDNLLDFVDQDIDQLFMVIVGNDLTMSDNERLTRLKDLAEKSTQKQQFAQMLYARTVTLVEDRRSQFNELQLKSNINDYEN</sequence>
<accession>A0A0F9GUS9</accession>